<dbReference type="OMA" id="FEYAHEM"/>
<feature type="region of interest" description="Disordered" evidence="1">
    <location>
        <begin position="1"/>
        <end position="21"/>
    </location>
</feature>
<accession>G4Z8E4</accession>
<protein>
    <submittedName>
        <fullName evidence="2">Uncharacterized protein</fullName>
    </submittedName>
</protein>
<evidence type="ECO:0000256" key="1">
    <source>
        <dbReference type="SAM" id="MobiDB-lite"/>
    </source>
</evidence>
<proteinExistence type="predicted"/>
<gene>
    <name evidence="2" type="ORF">PHYSODRAFT_488085</name>
</gene>
<feature type="non-terminal residue" evidence="2">
    <location>
        <position position="149"/>
    </location>
</feature>
<keyword evidence="3" id="KW-1185">Reference proteome</keyword>
<evidence type="ECO:0000313" key="2">
    <source>
        <dbReference type="EMBL" id="EGZ21864.1"/>
    </source>
</evidence>
<dbReference type="AlphaFoldDB" id="G4Z8E4"/>
<name>G4Z8E4_PHYSP</name>
<evidence type="ECO:0000313" key="3">
    <source>
        <dbReference type="Proteomes" id="UP000002640"/>
    </source>
</evidence>
<sequence length="149" mass="17019">MNTGNSAISAPPQFGSQKPPKYDEDGGFDLYKAMLQSYLAQRGCWGILDGTEVLGANPSTTETDHFNEKNAFAGDALLPGVPIKDAAKIYTMTEEREMWVAFELEKTKRNYSNSLFVRKKFYAYDFTRGMDMDQYLDEMEAMRRQLHNM</sequence>
<reference evidence="2 3" key="1">
    <citation type="journal article" date="2006" name="Science">
        <title>Phytophthora genome sequences uncover evolutionary origins and mechanisms of pathogenesis.</title>
        <authorList>
            <person name="Tyler B.M."/>
            <person name="Tripathy S."/>
            <person name="Zhang X."/>
            <person name="Dehal P."/>
            <person name="Jiang R.H."/>
            <person name="Aerts A."/>
            <person name="Arredondo F.D."/>
            <person name="Baxter L."/>
            <person name="Bensasson D."/>
            <person name="Beynon J.L."/>
            <person name="Chapman J."/>
            <person name="Damasceno C.M."/>
            <person name="Dorrance A.E."/>
            <person name="Dou D."/>
            <person name="Dickerman A.W."/>
            <person name="Dubchak I.L."/>
            <person name="Garbelotto M."/>
            <person name="Gijzen M."/>
            <person name="Gordon S.G."/>
            <person name="Govers F."/>
            <person name="Grunwald N.J."/>
            <person name="Huang W."/>
            <person name="Ivors K.L."/>
            <person name="Jones R.W."/>
            <person name="Kamoun S."/>
            <person name="Krampis K."/>
            <person name="Lamour K.H."/>
            <person name="Lee M.K."/>
            <person name="McDonald W.H."/>
            <person name="Medina M."/>
            <person name="Meijer H.J."/>
            <person name="Nordberg E.K."/>
            <person name="Maclean D.J."/>
            <person name="Ospina-Giraldo M.D."/>
            <person name="Morris P.F."/>
            <person name="Phuntumart V."/>
            <person name="Putnam N.H."/>
            <person name="Rash S."/>
            <person name="Rose J.K."/>
            <person name="Sakihama Y."/>
            <person name="Salamov A.A."/>
            <person name="Savidor A."/>
            <person name="Scheuring C.F."/>
            <person name="Smith B.M."/>
            <person name="Sobral B.W."/>
            <person name="Terry A."/>
            <person name="Torto-Alalibo T.A."/>
            <person name="Win J."/>
            <person name="Xu Z."/>
            <person name="Zhang H."/>
            <person name="Grigoriev I.V."/>
            <person name="Rokhsar D.S."/>
            <person name="Boore J.L."/>
        </authorList>
    </citation>
    <scope>NUCLEOTIDE SEQUENCE [LARGE SCALE GENOMIC DNA]</scope>
    <source>
        <strain evidence="2 3">P6497</strain>
    </source>
</reference>
<organism evidence="2 3">
    <name type="scientific">Phytophthora sojae (strain P6497)</name>
    <name type="common">Soybean stem and root rot agent</name>
    <name type="synonym">Phytophthora megasperma f. sp. glycines</name>
    <dbReference type="NCBI Taxonomy" id="1094619"/>
    <lineage>
        <taxon>Eukaryota</taxon>
        <taxon>Sar</taxon>
        <taxon>Stramenopiles</taxon>
        <taxon>Oomycota</taxon>
        <taxon>Peronosporomycetes</taxon>
        <taxon>Peronosporales</taxon>
        <taxon>Peronosporaceae</taxon>
        <taxon>Phytophthora</taxon>
    </lineage>
</organism>
<dbReference type="GeneID" id="20656234"/>
<dbReference type="Pfam" id="PF14223">
    <property type="entry name" value="Retrotran_gag_2"/>
    <property type="match status" value="1"/>
</dbReference>
<dbReference type="RefSeq" id="XP_009524581.1">
    <property type="nucleotide sequence ID" value="XM_009526286.1"/>
</dbReference>
<dbReference type="KEGG" id="psoj:PHYSODRAFT_488085"/>
<dbReference type="InParanoid" id="G4Z8E4"/>
<dbReference type="EMBL" id="JH159153">
    <property type="protein sequence ID" value="EGZ21864.1"/>
    <property type="molecule type" value="Genomic_DNA"/>
</dbReference>
<dbReference type="Proteomes" id="UP000002640">
    <property type="component" value="Unassembled WGS sequence"/>
</dbReference>